<organism evidence="3 4">
    <name type="scientific">Dothidotthia symphoricarpi CBS 119687</name>
    <dbReference type="NCBI Taxonomy" id="1392245"/>
    <lineage>
        <taxon>Eukaryota</taxon>
        <taxon>Fungi</taxon>
        <taxon>Dikarya</taxon>
        <taxon>Ascomycota</taxon>
        <taxon>Pezizomycotina</taxon>
        <taxon>Dothideomycetes</taxon>
        <taxon>Pleosporomycetidae</taxon>
        <taxon>Pleosporales</taxon>
        <taxon>Dothidotthiaceae</taxon>
        <taxon>Dothidotthia</taxon>
    </lineage>
</organism>
<evidence type="ECO:0000256" key="1">
    <source>
        <dbReference type="SAM" id="Phobius"/>
    </source>
</evidence>
<name>A0A6A6AEB0_9PLEO</name>
<evidence type="ECO:0000313" key="3">
    <source>
        <dbReference type="EMBL" id="KAF2129906.1"/>
    </source>
</evidence>
<dbReference type="OrthoDB" id="5396681at2759"/>
<accession>A0A6A6AEB0</accession>
<proteinExistence type="predicted"/>
<feature type="transmembrane region" description="Helical" evidence="1">
    <location>
        <begin position="397"/>
        <end position="418"/>
    </location>
</feature>
<dbReference type="InterPro" id="IPR058257">
    <property type="entry name" value="CorA-like_dom"/>
</dbReference>
<keyword evidence="1" id="KW-0812">Transmembrane</keyword>
<dbReference type="EMBL" id="ML977505">
    <property type="protein sequence ID" value="KAF2129906.1"/>
    <property type="molecule type" value="Genomic_DNA"/>
</dbReference>
<keyword evidence="4" id="KW-1185">Reference proteome</keyword>
<feature type="domain" description="CorA-like transporter" evidence="2">
    <location>
        <begin position="120"/>
        <end position="219"/>
    </location>
</feature>
<dbReference type="RefSeq" id="XP_033524293.1">
    <property type="nucleotide sequence ID" value="XM_033670401.1"/>
</dbReference>
<evidence type="ECO:0000313" key="4">
    <source>
        <dbReference type="Proteomes" id="UP000799771"/>
    </source>
</evidence>
<feature type="transmembrane region" description="Helical" evidence="1">
    <location>
        <begin position="358"/>
        <end position="377"/>
    </location>
</feature>
<reference evidence="3" key="1">
    <citation type="journal article" date="2020" name="Stud. Mycol.">
        <title>101 Dothideomycetes genomes: a test case for predicting lifestyles and emergence of pathogens.</title>
        <authorList>
            <person name="Haridas S."/>
            <person name="Albert R."/>
            <person name="Binder M."/>
            <person name="Bloem J."/>
            <person name="Labutti K."/>
            <person name="Salamov A."/>
            <person name="Andreopoulos B."/>
            <person name="Baker S."/>
            <person name="Barry K."/>
            <person name="Bills G."/>
            <person name="Bluhm B."/>
            <person name="Cannon C."/>
            <person name="Castanera R."/>
            <person name="Culley D."/>
            <person name="Daum C."/>
            <person name="Ezra D."/>
            <person name="Gonzalez J."/>
            <person name="Henrissat B."/>
            <person name="Kuo A."/>
            <person name="Liang C."/>
            <person name="Lipzen A."/>
            <person name="Lutzoni F."/>
            <person name="Magnuson J."/>
            <person name="Mondo S."/>
            <person name="Nolan M."/>
            <person name="Ohm R."/>
            <person name="Pangilinan J."/>
            <person name="Park H.-J."/>
            <person name="Ramirez L."/>
            <person name="Alfaro M."/>
            <person name="Sun H."/>
            <person name="Tritt A."/>
            <person name="Yoshinaga Y."/>
            <person name="Zwiers L.-H."/>
            <person name="Turgeon B."/>
            <person name="Goodwin S."/>
            <person name="Spatafora J."/>
            <person name="Crous P."/>
            <person name="Grigoriev I."/>
        </authorList>
    </citation>
    <scope>NUCLEOTIDE SEQUENCE</scope>
    <source>
        <strain evidence="3">CBS 119687</strain>
    </source>
</reference>
<dbReference type="GeneID" id="54410833"/>
<evidence type="ECO:0000259" key="2">
    <source>
        <dbReference type="Pfam" id="PF26616"/>
    </source>
</evidence>
<protein>
    <recommendedName>
        <fullName evidence="2">CorA-like transporter domain-containing protein</fullName>
    </recommendedName>
</protein>
<dbReference type="Proteomes" id="UP000799771">
    <property type="component" value="Unassembled WGS sequence"/>
</dbReference>
<sequence length="438" mass="50225">MSWTELLCDPYVFDTSHFEHLLNENTKRVFVADEQVQIKLIEVGVGDRFFKNAGDLDELIPQDYSWDYLTISEKALRNLIRHFNIFPAFTDVVCAFGTSSTEWSDSLGGCYSWQNNNVSERCYLLKNVEKHGRDDSEEPWSIRQTGVYHQHNLATGNETFILLNPTMSLQLRLKNAQSRIGHESSSRDVHNLVLSHSTWQWRWYLTFWESKLNDLITKAHVSRVEGRRKLEKMPVLTIEYSDFQDVQVIHDRMNAAKYILSSNISICSSAKNDVLRSADAGLFMGELALQLSRVDNLLERARSGSSLMQNIISFRGLDALRTSAENSIEMAKLADIDTKNMVELTAKSQKDASTLKKITWLTSIYLPASFVSQFLSMGYLTINSNAMPASLNFASEMWIFVIFTVILLVVTFGVWLLLDCSKGNRWWRRGLRQVDEKV</sequence>
<dbReference type="Pfam" id="PF26616">
    <property type="entry name" value="CorA-like"/>
    <property type="match status" value="1"/>
</dbReference>
<gene>
    <name evidence="3" type="ORF">P153DRAFT_385138</name>
</gene>
<keyword evidence="1" id="KW-1133">Transmembrane helix</keyword>
<dbReference type="AlphaFoldDB" id="A0A6A6AEB0"/>
<dbReference type="Gene3D" id="1.20.58.340">
    <property type="entry name" value="Magnesium transport protein CorA, transmembrane region"/>
    <property type="match status" value="1"/>
</dbReference>
<keyword evidence="1" id="KW-0472">Membrane</keyword>